<evidence type="ECO:0000313" key="1">
    <source>
        <dbReference type="EMBL" id="WSE28249.1"/>
    </source>
</evidence>
<proteinExistence type="predicted"/>
<gene>
    <name evidence="1" type="ORF">VSH64_36235</name>
</gene>
<dbReference type="Proteomes" id="UP001330812">
    <property type="component" value="Chromosome"/>
</dbReference>
<dbReference type="EMBL" id="CP142149">
    <property type="protein sequence ID" value="WSE28249.1"/>
    <property type="molecule type" value="Genomic_DNA"/>
</dbReference>
<dbReference type="RefSeq" id="WP_326567253.1">
    <property type="nucleotide sequence ID" value="NZ_CP142149.1"/>
</dbReference>
<keyword evidence="2" id="KW-1185">Reference proteome</keyword>
<evidence type="ECO:0000313" key="2">
    <source>
        <dbReference type="Proteomes" id="UP001330812"/>
    </source>
</evidence>
<sequence length="109" mass="12630">MAGTEELEALVQTFIERPAALRLQQLLAEGLITASDRDLFLVSARKYHEAAFAHYAEYDPAVRHELVKALLVDYQQELGRLLDEMAARRRPRAIETRGGFLRKLWHRNR</sequence>
<organism evidence="1 2">
    <name type="scientific">Amycolatopsis rhabdoformis</name>
    <dbReference type="NCBI Taxonomy" id="1448059"/>
    <lineage>
        <taxon>Bacteria</taxon>
        <taxon>Bacillati</taxon>
        <taxon>Actinomycetota</taxon>
        <taxon>Actinomycetes</taxon>
        <taxon>Pseudonocardiales</taxon>
        <taxon>Pseudonocardiaceae</taxon>
        <taxon>Amycolatopsis</taxon>
    </lineage>
</organism>
<accession>A0ABZ1I452</accession>
<reference evidence="1 2" key="1">
    <citation type="journal article" date="2015" name="Int. J. Syst. Evol. Microbiol.">
        <title>Amycolatopsis rhabdoformis sp. nov., an actinomycete isolated from a tropical forest soil.</title>
        <authorList>
            <person name="Souza W.R."/>
            <person name="Silva R.E."/>
            <person name="Goodfellow M."/>
            <person name="Busarakam K."/>
            <person name="Figueiro F.S."/>
            <person name="Ferreira D."/>
            <person name="Rodrigues-Filho E."/>
            <person name="Moraes L.A.B."/>
            <person name="Zucchi T.D."/>
        </authorList>
    </citation>
    <scope>NUCLEOTIDE SEQUENCE [LARGE SCALE GENOMIC DNA]</scope>
    <source>
        <strain evidence="1 2">NCIMB 14900</strain>
    </source>
</reference>
<protein>
    <submittedName>
        <fullName evidence="1">Uncharacterized protein</fullName>
    </submittedName>
</protein>
<name>A0ABZ1I452_9PSEU</name>